<feature type="signal peptide" evidence="3">
    <location>
        <begin position="1"/>
        <end position="27"/>
    </location>
</feature>
<proteinExistence type="inferred from homology"/>
<dbReference type="InterPro" id="IPR011042">
    <property type="entry name" value="6-blade_b-propeller_TolB-like"/>
</dbReference>
<evidence type="ECO:0000313" key="5">
    <source>
        <dbReference type="Proteomes" id="UP000515512"/>
    </source>
</evidence>
<evidence type="ECO:0000256" key="3">
    <source>
        <dbReference type="SAM" id="SignalP"/>
    </source>
</evidence>
<dbReference type="PANTHER" id="PTHR36842:SF1">
    <property type="entry name" value="PROTEIN TOLB"/>
    <property type="match status" value="1"/>
</dbReference>
<dbReference type="AlphaFoldDB" id="A0A7D6V9B6"/>
<dbReference type="PANTHER" id="PTHR36842">
    <property type="entry name" value="PROTEIN TOLB HOMOLOG"/>
    <property type="match status" value="1"/>
</dbReference>
<dbReference type="RefSeq" id="WP_181580635.1">
    <property type="nucleotide sequence ID" value="NZ_CP059399.1"/>
</dbReference>
<feature type="compositionally biased region" description="Polar residues" evidence="2">
    <location>
        <begin position="134"/>
        <end position="157"/>
    </location>
</feature>
<accession>A0A7D6V9B6</accession>
<dbReference type="SUPFAM" id="SSF69304">
    <property type="entry name" value="Tricorn protease N-terminal domain"/>
    <property type="match status" value="1"/>
</dbReference>
<dbReference type="Proteomes" id="UP000515512">
    <property type="component" value="Chromosome"/>
</dbReference>
<name>A0A7D6V9B6_9NOCA</name>
<feature type="region of interest" description="Disordered" evidence="2">
    <location>
        <begin position="128"/>
        <end position="157"/>
    </location>
</feature>
<evidence type="ECO:0000313" key="4">
    <source>
        <dbReference type="EMBL" id="QLY29431.1"/>
    </source>
</evidence>
<gene>
    <name evidence="4" type="ORF">H0264_29840</name>
</gene>
<reference evidence="4 5" key="1">
    <citation type="submission" date="2020-07" db="EMBL/GenBank/DDBJ databases">
        <authorList>
            <person name="Zhuang K."/>
            <person name="Ran Y."/>
        </authorList>
    </citation>
    <scope>NUCLEOTIDE SEQUENCE [LARGE SCALE GENOMIC DNA]</scope>
    <source>
        <strain evidence="4 5">WCH-YHL-001</strain>
    </source>
</reference>
<dbReference type="InterPro" id="IPR011659">
    <property type="entry name" value="WD40"/>
</dbReference>
<keyword evidence="5" id="KW-1185">Reference proteome</keyword>
<dbReference type="Pfam" id="PF07676">
    <property type="entry name" value="PD40"/>
    <property type="match status" value="4"/>
</dbReference>
<sequence length="291" mass="30318">MSFTPAAARRRMLCAFATVTVLSGAVAACGSEPAPTSRPAKIVFADDRQSVFVMNADGSEVTRIGAGGDPGFAPDGARIVVGGSSITTMDPDGGNPMRLADWGYHPTFSADGKRIAYVRAGVIHVMNSDGGDQEQLTTADTSGADRASSQEPAFSPDGTQLAFTRAGAIWLMAADGTGARPLLADAHFNSNPVFTPDGTGLVFTSNRGGKDRSEIYTMDLDGTNIRLLHDDATSGPVFSPDGAKILFTRVVREPASGAEVWVMNRDGSDAHRLTDPNRIAQQPSWGGGAGA</sequence>
<evidence type="ECO:0000256" key="2">
    <source>
        <dbReference type="SAM" id="MobiDB-lite"/>
    </source>
</evidence>
<dbReference type="EMBL" id="CP059399">
    <property type="protein sequence ID" value="QLY29431.1"/>
    <property type="molecule type" value="Genomic_DNA"/>
</dbReference>
<comment type="similarity">
    <text evidence="1">Belongs to the TolB family.</text>
</comment>
<feature type="chain" id="PRO_5027902497" evidence="3">
    <location>
        <begin position="28"/>
        <end position="291"/>
    </location>
</feature>
<feature type="region of interest" description="Disordered" evidence="2">
    <location>
        <begin position="268"/>
        <end position="291"/>
    </location>
</feature>
<organism evidence="4 5">
    <name type="scientific">Nocardia huaxiensis</name>
    <dbReference type="NCBI Taxonomy" id="2755382"/>
    <lineage>
        <taxon>Bacteria</taxon>
        <taxon>Bacillati</taxon>
        <taxon>Actinomycetota</taxon>
        <taxon>Actinomycetes</taxon>
        <taxon>Mycobacteriales</taxon>
        <taxon>Nocardiaceae</taxon>
        <taxon>Nocardia</taxon>
    </lineage>
</organism>
<dbReference type="KEGG" id="nhu:H0264_29840"/>
<dbReference type="Gene3D" id="2.120.10.30">
    <property type="entry name" value="TolB, C-terminal domain"/>
    <property type="match status" value="2"/>
</dbReference>
<evidence type="ECO:0000256" key="1">
    <source>
        <dbReference type="ARBA" id="ARBA00009820"/>
    </source>
</evidence>
<keyword evidence="3" id="KW-0732">Signal</keyword>
<protein>
    <submittedName>
        <fullName evidence="4">PD40 domain-containing protein</fullName>
    </submittedName>
</protein>